<dbReference type="KEGG" id="thao:NI17_024055"/>
<reference evidence="1" key="1">
    <citation type="submission" date="2020-10" db="EMBL/GenBank/DDBJ databases">
        <title>De novo genome project of the cellulose decomposer Thermobifida halotolerans type strain.</title>
        <authorList>
            <person name="Nagy I."/>
            <person name="Horvath B."/>
            <person name="Kukolya J."/>
            <person name="Nagy I."/>
            <person name="Orsini M."/>
        </authorList>
    </citation>
    <scope>NUCLEOTIDE SEQUENCE</scope>
    <source>
        <strain evidence="1">DSM 44931</strain>
        <plasmid evidence="1">pTH1</plasmid>
    </source>
</reference>
<geneLocation type="plasmid" evidence="1 2">
    <name>pTH1</name>
</geneLocation>
<keyword evidence="1" id="KW-0614">Plasmid</keyword>
<dbReference type="RefSeq" id="WP_147417035.1">
    <property type="nucleotide sequence ID" value="NZ_CP063197.1"/>
</dbReference>
<dbReference type="AlphaFoldDB" id="A0AA97M2C0"/>
<evidence type="ECO:0000313" key="2">
    <source>
        <dbReference type="Proteomes" id="UP000265719"/>
    </source>
</evidence>
<protein>
    <submittedName>
        <fullName evidence="1">Uncharacterized protein</fullName>
    </submittedName>
</protein>
<name>A0AA97M2C0_9ACTN</name>
<sequence>MLPATVSDPAPEVCAVHVQAAMSATAPPDAVIALHGDRVVVAPATALPPGAVVLAGRADLERLLDDETTADEAAAAHQVAATVTDWADIHSDAAA</sequence>
<accession>A0AA97M2C0</accession>
<gene>
    <name evidence="1" type="ORF">NI17_024055</name>
</gene>
<organism evidence="1 2">
    <name type="scientific">Thermobifida halotolerans</name>
    <dbReference type="NCBI Taxonomy" id="483545"/>
    <lineage>
        <taxon>Bacteria</taxon>
        <taxon>Bacillati</taxon>
        <taxon>Actinomycetota</taxon>
        <taxon>Actinomycetes</taxon>
        <taxon>Streptosporangiales</taxon>
        <taxon>Nocardiopsidaceae</taxon>
        <taxon>Thermobifida</taxon>
    </lineage>
</organism>
<evidence type="ECO:0000313" key="1">
    <source>
        <dbReference type="EMBL" id="UOE22288.1"/>
    </source>
</evidence>
<keyword evidence="2" id="KW-1185">Reference proteome</keyword>
<dbReference type="EMBL" id="CP063197">
    <property type="protein sequence ID" value="UOE22288.1"/>
    <property type="molecule type" value="Genomic_DNA"/>
</dbReference>
<dbReference type="Proteomes" id="UP000265719">
    <property type="component" value="Plasmid pTH1"/>
</dbReference>
<proteinExistence type="predicted"/>